<dbReference type="InterPro" id="IPR036691">
    <property type="entry name" value="Endo/exonu/phosph_ase_sf"/>
</dbReference>
<dbReference type="Gene3D" id="3.60.10.10">
    <property type="entry name" value="Endonuclease/exonuclease/phosphatase"/>
    <property type="match status" value="1"/>
</dbReference>
<protein>
    <submittedName>
        <fullName evidence="3">Type I inositol polyphosphate 5-phosphatase 8</fullName>
    </submittedName>
</protein>
<dbReference type="Proteomes" id="UP000325902">
    <property type="component" value="Unassembled WGS sequence"/>
</dbReference>
<dbReference type="PANTHER" id="PTHR11200:SF300">
    <property type="entry name" value="TYPE II INOSITOL 1,4,5-TRISPHOSPHATE 5-PHOSPHATASE"/>
    <property type="match status" value="1"/>
</dbReference>
<dbReference type="Pfam" id="PF21310">
    <property type="entry name" value="OCRL-like_ASH"/>
    <property type="match status" value="1"/>
</dbReference>
<feature type="compositionally biased region" description="Polar residues" evidence="1">
    <location>
        <begin position="24"/>
        <end position="34"/>
    </location>
</feature>
<dbReference type="AlphaFoldDB" id="A0A5N5DFH1"/>
<dbReference type="OrthoDB" id="7862313at2759"/>
<dbReference type="GO" id="GO:0046856">
    <property type="term" value="P:phosphatidylinositol dephosphorylation"/>
    <property type="evidence" value="ECO:0007669"/>
    <property type="project" value="InterPro"/>
</dbReference>
<feature type="region of interest" description="Disordered" evidence="1">
    <location>
        <begin position="84"/>
        <end position="132"/>
    </location>
</feature>
<comment type="caution">
    <text evidence="3">The sequence shown here is derived from an EMBL/GenBank/DDBJ whole genome shotgun (WGS) entry which is preliminary data.</text>
</comment>
<accession>A0A5N5DFH1</accession>
<dbReference type="GO" id="GO:0004439">
    <property type="term" value="F:phosphatidylinositol-4,5-bisphosphate 5-phosphatase activity"/>
    <property type="evidence" value="ECO:0007669"/>
    <property type="project" value="TreeGrafter"/>
</dbReference>
<gene>
    <name evidence="3" type="primary">IP5P8_1</name>
    <name evidence="3" type="ORF">DBV05_g4878</name>
</gene>
<dbReference type="EMBL" id="VCHE01000023">
    <property type="protein sequence ID" value="KAB2576475.1"/>
    <property type="molecule type" value="Genomic_DNA"/>
</dbReference>
<feature type="region of interest" description="Disordered" evidence="1">
    <location>
        <begin position="340"/>
        <end position="369"/>
    </location>
</feature>
<proteinExistence type="predicted"/>
<feature type="compositionally biased region" description="Polar residues" evidence="1">
    <location>
        <begin position="90"/>
        <end position="102"/>
    </location>
</feature>
<dbReference type="SMART" id="SM00128">
    <property type="entry name" value="IPPc"/>
    <property type="match status" value="1"/>
</dbReference>
<feature type="compositionally biased region" description="Polar residues" evidence="1">
    <location>
        <begin position="343"/>
        <end position="361"/>
    </location>
</feature>
<organism evidence="3 4">
    <name type="scientific">Lasiodiplodia theobromae</name>
    <dbReference type="NCBI Taxonomy" id="45133"/>
    <lineage>
        <taxon>Eukaryota</taxon>
        <taxon>Fungi</taxon>
        <taxon>Dikarya</taxon>
        <taxon>Ascomycota</taxon>
        <taxon>Pezizomycotina</taxon>
        <taxon>Dothideomycetes</taxon>
        <taxon>Dothideomycetes incertae sedis</taxon>
        <taxon>Botryosphaeriales</taxon>
        <taxon>Botryosphaeriaceae</taxon>
        <taxon>Lasiodiplodia</taxon>
    </lineage>
</organism>
<feature type="region of interest" description="Disordered" evidence="1">
    <location>
        <begin position="1"/>
        <end position="34"/>
    </location>
</feature>
<dbReference type="InterPro" id="IPR000300">
    <property type="entry name" value="IPPc"/>
</dbReference>
<dbReference type="Pfam" id="PF22669">
    <property type="entry name" value="Exo_endo_phos2"/>
    <property type="match status" value="2"/>
</dbReference>
<evidence type="ECO:0000259" key="2">
    <source>
        <dbReference type="SMART" id="SM00128"/>
    </source>
</evidence>
<sequence>MSSETSSTPDLDQPMPGAFPSATPGPSSTPQSLWQAIHERRHEYVRPKEIRIKVGTWNVAAFKGTEKDLGGWFVGGKGVEEALSGLGVSDPNNPQATGTAQADDNPREGPTAQETRHTNEESTLPKNDHASVPGDDDISLYVLGLQEVVDISSAAEALRPYTDPATAAKFKAAMQYHLPQGYQLVAEQQLIGLLILVYASPTIAPEVRCVSTTSVGTGLMGYMGNKGAVTARIVLGETTRLVFINSHLAAGADKASLERRNWDAAQIVSRTKFDPITDPLGLTQPSVEGIGDEDFAFWVGDLNYRLGGMPGDDVRRILMLHTRNEYDLSQRHAEKIEKDIASSGHTSSDAATEASDQSSNDEQPDEEAEVVIPAKFDPASLQATIESLLPHDELRQQQRLGKAFHDGWREGDIEFLPTYKYDVGTVAIFDSSEKRRCPSWCDRILWRTRRDRLAYYEKVKEAEEARKKDEEMKRQGLDKDADDILFEYDPETDGDLDYNEATDARDDPIPVLTKDGFEDEIELEYYTAHQRVLSSDHKPLDAVFRLKYDSVVPELKAKVHAEVAWELDRAENEGRPGVTLIVEKDPSKKEIREDSKTDFEGVDFGNVKYLDMRRRHVTVANTGQVAATISFFGTPGEENSEVQPPPWLSLRFDREPDKSTKPNTPASYTLEPGDACNIDMVLKVDDMSLVHELNDGKAQLEDILVLRVSDGRDHFLQVRASWLQTSLARSIDKLIRIPEGGIRKLQGQRPEGNGDSDSPSKDAGVKWSAPRELFRLTEVLEDLVERVVAEWDMTDHEDGTKAPWLSQAQLSSGGGWPFAAETWTVQDAAERDSAKCAIIDALDTDSPLERVFGAETSSLLRVECLAETMMLFLRSLEDGVITAELWKKIEAGYEEQTRSKKQLSREEERTWILEIMAGAPNHNVCFVLLTSMLARIAAEVRTATRVEQALKGPTSPLKRTLTGVAGRVRSASEAQKMQMLSVEKGLSSAFADAIVKVPEKANLKDKDKQIRRQRMSRVVELFVLPDEKA</sequence>
<feature type="domain" description="Inositol polyphosphate-related phosphatase" evidence="2">
    <location>
        <begin position="48"/>
        <end position="463"/>
    </location>
</feature>
<reference evidence="3 4" key="1">
    <citation type="journal article" date="2019" name="Sci. Rep.">
        <title>A multi-omics analysis of the grapevine pathogen Lasiodiplodia theobromae reveals that temperature affects the expression of virulence- and pathogenicity-related genes.</title>
        <authorList>
            <person name="Felix C."/>
            <person name="Meneses R."/>
            <person name="Goncalves M.F.M."/>
            <person name="Tilleman L."/>
            <person name="Duarte A.S."/>
            <person name="Jorrin-Novo J.V."/>
            <person name="Van de Peer Y."/>
            <person name="Deforce D."/>
            <person name="Van Nieuwerburgh F."/>
            <person name="Esteves A.C."/>
            <person name="Alves A."/>
        </authorList>
    </citation>
    <scope>NUCLEOTIDE SEQUENCE [LARGE SCALE GENOMIC DNA]</scope>
    <source>
        <strain evidence="3 4">LA-SOL3</strain>
    </source>
</reference>
<evidence type="ECO:0000313" key="4">
    <source>
        <dbReference type="Proteomes" id="UP000325902"/>
    </source>
</evidence>
<dbReference type="SUPFAM" id="SSF56219">
    <property type="entry name" value="DNase I-like"/>
    <property type="match status" value="1"/>
</dbReference>
<dbReference type="InterPro" id="IPR046985">
    <property type="entry name" value="IP5"/>
</dbReference>
<feature type="compositionally biased region" description="Polar residues" evidence="1">
    <location>
        <begin position="1"/>
        <end position="10"/>
    </location>
</feature>
<dbReference type="Gene3D" id="2.60.40.10">
    <property type="entry name" value="Immunoglobulins"/>
    <property type="match status" value="1"/>
</dbReference>
<keyword evidence="4" id="KW-1185">Reference proteome</keyword>
<evidence type="ECO:0000256" key="1">
    <source>
        <dbReference type="SAM" id="MobiDB-lite"/>
    </source>
</evidence>
<evidence type="ECO:0000313" key="3">
    <source>
        <dbReference type="EMBL" id="KAB2576475.1"/>
    </source>
</evidence>
<dbReference type="InterPro" id="IPR048869">
    <property type="entry name" value="OCRL-1_2_ASH"/>
</dbReference>
<dbReference type="PANTHER" id="PTHR11200">
    <property type="entry name" value="INOSITOL 5-PHOSPHATASE"/>
    <property type="match status" value="1"/>
</dbReference>
<name>A0A5N5DFH1_9PEZI</name>
<dbReference type="InterPro" id="IPR013783">
    <property type="entry name" value="Ig-like_fold"/>
</dbReference>
<feature type="region of interest" description="Disordered" evidence="1">
    <location>
        <begin position="742"/>
        <end position="765"/>
    </location>
</feature>